<dbReference type="PANTHER" id="PTHR46957">
    <property type="entry name" value="CYTOKINE RECEPTOR"/>
    <property type="match status" value="1"/>
</dbReference>
<dbReference type="SMART" id="SM00404">
    <property type="entry name" value="PTPc_motif"/>
    <property type="match status" value="2"/>
</dbReference>
<keyword evidence="9" id="KW-0325">Glycoprotein</keyword>
<evidence type="ECO:0000259" key="15">
    <source>
        <dbReference type="PROSITE" id="PS50853"/>
    </source>
</evidence>
<dbReference type="SUPFAM" id="SSF49265">
    <property type="entry name" value="Fibronectin type III"/>
    <property type="match status" value="3"/>
</dbReference>
<evidence type="ECO:0000256" key="2">
    <source>
        <dbReference type="ARBA" id="ARBA00013064"/>
    </source>
</evidence>
<evidence type="ECO:0000259" key="13">
    <source>
        <dbReference type="PROSITE" id="PS50055"/>
    </source>
</evidence>
<dbReference type="SMART" id="SM00194">
    <property type="entry name" value="PTPc"/>
    <property type="match status" value="2"/>
</dbReference>
<dbReference type="EnsemblMetazoa" id="XM_038210725.1">
    <property type="protein sequence ID" value="XP_038066653.1"/>
    <property type="gene ID" value="LOC119736712"/>
</dbReference>
<dbReference type="InterPro" id="IPR003595">
    <property type="entry name" value="Tyr_Pase_cat"/>
</dbReference>
<dbReference type="PROSITE" id="PS00383">
    <property type="entry name" value="TYR_PHOSPHATASE_1"/>
    <property type="match status" value="1"/>
</dbReference>
<dbReference type="InterPro" id="IPR003961">
    <property type="entry name" value="FN3_dom"/>
</dbReference>
<dbReference type="PROSITE" id="PS50055">
    <property type="entry name" value="TYR_PHOSPHATASE_PTP"/>
    <property type="match status" value="2"/>
</dbReference>
<feature type="domain" description="Fibronectin type-III" evidence="15">
    <location>
        <begin position="235"/>
        <end position="330"/>
    </location>
</feature>
<evidence type="ECO:0000256" key="5">
    <source>
        <dbReference type="ARBA" id="ARBA00022801"/>
    </source>
</evidence>
<feature type="compositionally biased region" description="Low complexity" evidence="11">
    <location>
        <begin position="825"/>
        <end position="847"/>
    </location>
</feature>
<keyword evidence="8 12" id="KW-0472">Membrane</keyword>
<name>A0A914ASL1_PATMI</name>
<organism evidence="16 17">
    <name type="scientific">Patiria miniata</name>
    <name type="common">Bat star</name>
    <name type="synonym">Asterina miniata</name>
    <dbReference type="NCBI Taxonomy" id="46514"/>
    <lineage>
        <taxon>Eukaryota</taxon>
        <taxon>Metazoa</taxon>
        <taxon>Echinodermata</taxon>
        <taxon>Eleutherozoa</taxon>
        <taxon>Asterozoa</taxon>
        <taxon>Asteroidea</taxon>
        <taxon>Valvatacea</taxon>
        <taxon>Valvatida</taxon>
        <taxon>Asterinidae</taxon>
        <taxon>Patiria</taxon>
    </lineage>
</organism>
<evidence type="ECO:0000256" key="12">
    <source>
        <dbReference type="SAM" id="Phobius"/>
    </source>
</evidence>
<dbReference type="OrthoDB" id="6058203at2759"/>
<feature type="domain" description="Fibronectin type-III" evidence="15">
    <location>
        <begin position="431"/>
        <end position="528"/>
    </location>
</feature>
<proteinExistence type="predicted"/>
<keyword evidence="5" id="KW-0378">Hydrolase</keyword>
<dbReference type="InterPro" id="IPR036116">
    <property type="entry name" value="FN3_sf"/>
</dbReference>
<dbReference type="InterPro" id="IPR000242">
    <property type="entry name" value="PTP_cat"/>
</dbReference>
<evidence type="ECO:0000256" key="1">
    <source>
        <dbReference type="ARBA" id="ARBA00004167"/>
    </source>
</evidence>
<dbReference type="PRINTS" id="PR00700">
    <property type="entry name" value="PRTYPHPHTASE"/>
</dbReference>
<feature type="domain" description="Tyrosine-protein phosphatase" evidence="13">
    <location>
        <begin position="898"/>
        <end position="1153"/>
    </location>
</feature>
<feature type="compositionally biased region" description="Low complexity" evidence="11">
    <location>
        <begin position="856"/>
        <end position="870"/>
    </location>
</feature>
<dbReference type="RefSeq" id="XP_038066653.1">
    <property type="nucleotide sequence ID" value="XM_038210725.1"/>
</dbReference>
<accession>A0A914ASL1</accession>
<evidence type="ECO:0000256" key="3">
    <source>
        <dbReference type="ARBA" id="ARBA00022692"/>
    </source>
</evidence>
<sequence length="1458" mass="161196">MATGSRLATAGAVRCGDGDELALAGLEHQTTAQHVQAKTSSPMAIRNRTAPLGLVMSYHAQLRDHARVTFHSLELSTGLENWTESSICDDGFYGADCAQTCRCMEGVACNRTTGECFGDCASGFTSINCQVPDTIDGLIVNGTSHNTLHLTWDAPGTSQRYPCPASDYLVNFDVINLEQCLDVHQHGGLVNTNDTSITLHGLKAYSTYIVSFTPRNEAGNGTTSFLQVTTGETFPQVQPEFNSSSATTESITWTWKPIPCGKKGGNIIGYETRLMRLRVTNRLNSSATLMTHTGLKPCTNYTLRVRVYTNEGSGPWLTVHQRTATDVPDAVPDNSLKVISRERNEFDVRWASSEGPCPATSYIVTYELIEVDQCVQQNPPIRTNVGTVNTTHVTLHLPAYYSQYRVNVAPINIAGDGEENFEYIDTNEITPTAAPVIRSTATNDSVTFSWDPIPCGSRRGNITHYEYRFKTPGSQQENRPPEKRNISQLSFTFHDLSPCTTYSIRVRAYTRIGAGPWTNWTEQDTVVLDEIRALNLEPSVNEIQASWTTTGNEDNPCPVTSYRVSYQLLNLEQCQSKTDPALTNTAVVNGNDIDITSMHAYSTYSVQVVPANNAGEKYKKKRTVTTNEGEPMAAPELDKIVPSSSGVRVSWHPIPCGKRGGNITGYTYELRDASGSMIQTEDTIAESVEVDGLSQGASYFFRLCAFTRAGSGPWKEVGFDIPTDDSETSPGSGSVSGVVIFVLVAVALALLIAVIIKKRRRQRSKALNSGDTDDVELENLPTTSGYKPSVDTSAAEGLSTDEPVTSSTNPPKSTEQLAIAVSPKAGPSPTSTDSASASGPSTSTKAPVKPKPYVNPSTKPKLKASAKASPSFSQAGPVAMAQLAEYIKSRTAGKVIGFQQDYESIPGEQMHSWCVAKQDHNTRKNRYKNILAYDHSRVVLECLEDDPQSDYINASYINGYKHKSKYIACQGPTEASVDDMWRMVWQERVGKIVMLTNLIEHGKGKCEQYWPEGNADYGELFVRKVDETKHSNFIVRTFHVTKNSEPEGEYRELTQFHYTTWPDMKPPESSPLLQFVRRVRATDTSQHGPIVVHCSAGVGRTGTFITLDSMLEMAEAEGKVDVLKFVNDMREQRFLMVQTLDQYKFIFDALLESSLSENTAISADRFHQSYAKLKKRDKKTGTSGIEAQFQMLESFTATPSEEQCMGGRSAANVDKNRFKDCIPKDSSRPYLMTKGDEGSTNYINATFLDGYNSKHAYLATQAPLPNTRDDIWRMVFDYKSSCIVMLNSMGNDPGVVQYWPEKDSLDIGPLTVTLTREDRHNEDIIIRELDVCYPARKNDEVQTVCQIQYLGWPSGKEVPRSPSSLLKVLEAVKMWSTDHPDGPITVHCIDGVECSGTFCALLTLLDQLALEKVVDVFQATKKLRITRAGMVNTLAQYQLCYQVIQTYLDSSSIYENYR</sequence>
<dbReference type="InterPro" id="IPR013783">
    <property type="entry name" value="Ig-like_fold"/>
</dbReference>
<keyword evidence="4" id="KW-0732">Signal</keyword>
<feature type="domain" description="Tyrosine specific protein phosphatases" evidence="14">
    <location>
        <begin position="1363"/>
        <end position="1438"/>
    </location>
</feature>
<dbReference type="PROSITE" id="PS50056">
    <property type="entry name" value="TYR_PHOSPHATASE_2"/>
    <property type="match status" value="2"/>
</dbReference>
<keyword evidence="7 12" id="KW-1133">Transmembrane helix</keyword>
<evidence type="ECO:0000256" key="7">
    <source>
        <dbReference type="ARBA" id="ARBA00022989"/>
    </source>
</evidence>
<dbReference type="Gene3D" id="2.60.40.10">
    <property type="entry name" value="Immunoglobulins"/>
    <property type="match status" value="6"/>
</dbReference>
<feature type="compositionally biased region" description="Polar residues" evidence="11">
    <location>
        <begin position="780"/>
        <end position="792"/>
    </location>
</feature>
<evidence type="ECO:0000256" key="10">
    <source>
        <dbReference type="ARBA" id="ARBA00051722"/>
    </source>
</evidence>
<evidence type="ECO:0000313" key="16">
    <source>
        <dbReference type="EnsemblMetazoa" id="XP_038066653.1"/>
    </source>
</evidence>
<keyword evidence="6" id="KW-0904">Protein phosphatase</keyword>
<feature type="domain" description="Tyrosine specific protein phosphatases" evidence="14">
    <location>
        <begin position="1073"/>
        <end position="1144"/>
    </location>
</feature>
<feature type="domain" description="Tyrosine-protein phosphatase" evidence="13">
    <location>
        <begin position="1185"/>
        <end position="1447"/>
    </location>
</feature>
<dbReference type="Pfam" id="PF00102">
    <property type="entry name" value="Y_phosphatase"/>
    <property type="match status" value="2"/>
</dbReference>
<comment type="subcellular location">
    <subcellularLocation>
        <location evidence="1">Membrane</location>
        <topology evidence="1">Single-pass membrane protein</topology>
    </subcellularLocation>
</comment>
<feature type="domain" description="Fibronectin type-III" evidence="15">
    <location>
        <begin position="631"/>
        <end position="726"/>
    </location>
</feature>
<dbReference type="Gene3D" id="3.90.190.10">
    <property type="entry name" value="Protein tyrosine phosphatase superfamily"/>
    <property type="match status" value="2"/>
</dbReference>
<dbReference type="InterPro" id="IPR000387">
    <property type="entry name" value="Tyr_Pase_dom"/>
</dbReference>
<dbReference type="Pfam" id="PF00041">
    <property type="entry name" value="fn3"/>
    <property type="match status" value="3"/>
</dbReference>
<evidence type="ECO:0000256" key="11">
    <source>
        <dbReference type="SAM" id="MobiDB-lite"/>
    </source>
</evidence>
<dbReference type="Proteomes" id="UP000887568">
    <property type="component" value="Unplaced"/>
</dbReference>
<dbReference type="GO" id="GO:0004725">
    <property type="term" value="F:protein tyrosine phosphatase activity"/>
    <property type="evidence" value="ECO:0007669"/>
    <property type="project" value="UniProtKB-EC"/>
</dbReference>
<dbReference type="InterPro" id="IPR016130">
    <property type="entry name" value="Tyr_Pase_AS"/>
</dbReference>
<evidence type="ECO:0000259" key="14">
    <source>
        <dbReference type="PROSITE" id="PS50056"/>
    </source>
</evidence>
<feature type="domain" description="Fibronectin type-III" evidence="15">
    <location>
        <begin position="131"/>
        <end position="233"/>
    </location>
</feature>
<dbReference type="SMART" id="SM00060">
    <property type="entry name" value="FN3"/>
    <property type="match status" value="6"/>
</dbReference>
<dbReference type="PROSITE" id="PS50853">
    <property type="entry name" value="FN3"/>
    <property type="match status" value="5"/>
</dbReference>
<dbReference type="GeneID" id="119736712"/>
<dbReference type="GO" id="GO:0016020">
    <property type="term" value="C:membrane"/>
    <property type="evidence" value="ECO:0007669"/>
    <property type="project" value="UniProtKB-SubCell"/>
</dbReference>
<evidence type="ECO:0000256" key="8">
    <source>
        <dbReference type="ARBA" id="ARBA00023136"/>
    </source>
</evidence>
<feature type="compositionally biased region" description="Polar residues" evidence="11">
    <location>
        <begin position="802"/>
        <end position="816"/>
    </location>
</feature>
<dbReference type="Gene3D" id="2.170.300.10">
    <property type="entry name" value="Tie2 ligand-binding domain superfamily"/>
    <property type="match status" value="1"/>
</dbReference>
<dbReference type="FunFam" id="3.90.190.10:FF:000062">
    <property type="entry name" value="Receptor-type tyrosine-protein phosphatase kappa"/>
    <property type="match status" value="1"/>
</dbReference>
<dbReference type="SUPFAM" id="SSF52799">
    <property type="entry name" value="(Phosphotyrosine protein) phosphatases II"/>
    <property type="match status" value="2"/>
</dbReference>
<feature type="transmembrane region" description="Helical" evidence="12">
    <location>
        <begin position="735"/>
        <end position="756"/>
    </location>
</feature>
<dbReference type="FunFam" id="3.90.190.10:FF:000102">
    <property type="entry name" value="Receptor-type tyrosine-protein phosphatase"/>
    <property type="match status" value="1"/>
</dbReference>
<comment type="catalytic activity">
    <reaction evidence="10">
        <text>O-phospho-L-tyrosyl-[protein] + H2O = L-tyrosyl-[protein] + phosphate</text>
        <dbReference type="Rhea" id="RHEA:10684"/>
        <dbReference type="Rhea" id="RHEA-COMP:10136"/>
        <dbReference type="Rhea" id="RHEA-COMP:20101"/>
        <dbReference type="ChEBI" id="CHEBI:15377"/>
        <dbReference type="ChEBI" id="CHEBI:43474"/>
        <dbReference type="ChEBI" id="CHEBI:46858"/>
        <dbReference type="ChEBI" id="CHEBI:61978"/>
        <dbReference type="EC" id="3.1.3.48"/>
    </reaction>
</comment>
<dbReference type="PANTHER" id="PTHR46957:SF3">
    <property type="entry name" value="CYTOKINE RECEPTOR"/>
    <property type="match status" value="1"/>
</dbReference>
<evidence type="ECO:0000313" key="17">
    <source>
        <dbReference type="Proteomes" id="UP000887568"/>
    </source>
</evidence>
<feature type="region of interest" description="Disordered" evidence="11">
    <location>
        <begin position="763"/>
        <end position="870"/>
    </location>
</feature>
<dbReference type="EC" id="3.1.3.48" evidence="2"/>
<dbReference type="CDD" id="cd00063">
    <property type="entry name" value="FN3"/>
    <property type="match status" value="6"/>
</dbReference>
<feature type="domain" description="Fibronectin type-III" evidence="15">
    <location>
        <begin position="530"/>
        <end position="629"/>
    </location>
</feature>
<evidence type="ECO:0000256" key="6">
    <source>
        <dbReference type="ARBA" id="ARBA00022912"/>
    </source>
</evidence>
<evidence type="ECO:0000256" key="4">
    <source>
        <dbReference type="ARBA" id="ARBA00022729"/>
    </source>
</evidence>
<evidence type="ECO:0000256" key="9">
    <source>
        <dbReference type="ARBA" id="ARBA00023180"/>
    </source>
</evidence>
<dbReference type="InterPro" id="IPR050713">
    <property type="entry name" value="RTP_Phos/Ushers"/>
</dbReference>
<keyword evidence="3 12" id="KW-0812">Transmembrane</keyword>
<reference evidence="16" key="1">
    <citation type="submission" date="2022-11" db="UniProtKB">
        <authorList>
            <consortium name="EnsemblMetazoa"/>
        </authorList>
    </citation>
    <scope>IDENTIFICATION</scope>
</reference>
<dbReference type="OMA" id="LENWTES"/>
<keyword evidence="17" id="KW-1185">Reference proteome</keyword>
<dbReference type="InterPro" id="IPR029021">
    <property type="entry name" value="Prot-tyrosine_phosphatase-like"/>
</dbReference>
<protein>
    <recommendedName>
        <fullName evidence="2">protein-tyrosine-phosphatase</fullName>
        <ecNumber evidence="2">3.1.3.48</ecNumber>
    </recommendedName>
</protein>